<organism evidence="1 2">
    <name type="scientific">Ruegeria meonggei</name>
    <dbReference type="NCBI Taxonomy" id="1446476"/>
    <lineage>
        <taxon>Bacteria</taxon>
        <taxon>Pseudomonadati</taxon>
        <taxon>Pseudomonadota</taxon>
        <taxon>Alphaproteobacteria</taxon>
        <taxon>Rhodobacterales</taxon>
        <taxon>Roseobacteraceae</taxon>
        <taxon>Ruegeria</taxon>
    </lineage>
</organism>
<dbReference type="AlphaFoldDB" id="A0A1X7ACZ1"/>
<evidence type="ECO:0008006" key="3">
    <source>
        <dbReference type="Google" id="ProtNLM"/>
    </source>
</evidence>
<sequence>MFRHLFETVLQTCIDEGLVGGESFGVDASLIPANANQTRGIDSKEGFSSDLTARVIDEYPETLDDAAFGASTKVVPKYISPVYPAARRMIDRITERFDMTPDKLVGEPRFRGTVFFGQR</sequence>
<proteinExistence type="predicted"/>
<gene>
    <name evidence="1" type="ORF">RUM8411_04355</name>
</gene>
<reference evidence="2" key="1">
    <citation type="submission" date="2017-03" db="EMBL/GenBank/DDBJ databases">
        <authorList>
            <person name="Rodrigo-Torres L."/>
            <person name="Arahal R.D."/>
            <person name="Lucena T."/>
        </authorList>
    </citation>
    <scope>NUCLEOTIDE SEQUENCE [LARGE SCALE GENOMIC DNA]</scope>
    <source>
        <strain evidence="2">CECT 8411</strain>
    </source>
</reference>
<accession>A0A1X7ACZ1</accession>
<protein>
    <recommendedName>
        <fullName evidence="3">Transposase</fullName>
    </recommendedName>
</protein>
<evidence type="ECO:0000313" key="2">
    <source>
        <dbReference type="Proteomes" id="UP000193778"/>
    </source>
</evidence>
<dbReference type="Proteomes" id="UP000193778">
    <property type="component" value="Unassembled WGS sequence"/>
</dbReference>
<dbReference type="EMBL" id="FWFP01000018">
    <property type="protein sequence ID" value="SLN76199.1"/>
    <property type="molecule type" value="Genomic_DNA"/>
</dbReference>
<name>A0A1X7ACZ1_9RHOB</name>
<evidence type="ECO:0000313" key="1">
    <source>
        <dbReference type="EMBL" id="SLN76199.1"/>
    </source>
</evidence>
<keyword evidence="2" id="KW-1185">Reference proteome</keyword>